<dbReference type="Proteomes" id="UP000887540">
    <property type="component" value="Unplaced"/>
</dbReference>
<reference evidence="2" key="1">
    <citation type="submission" date="2022-11" db="UniProtKB">
        <authorList>
            <consortium name="WormBaseParasite"/>
        </authorList>
    </citation>
    <scope>IDENTIFICATION</scope>
</reference>
<organism evidence="1 2">
    <name type="scientific">Acrobeloides nanus</name>
    <dbReference type="NCBI Taxonomy" id="290746"/>
    <lineage>
        <taxon>Eukaryota</taxon>
        <taxon>Metazoa</taxon>
        <taxon>Ecdysozoa</taxon>
        <taxon>Nematoda</taxon>
        <taxon>Chromadorea</taxon>
        <taxon>Rhabditida</taxon>
        <taxon>Tylenchina</taxon>
        <taxon>Cephalobomorpha</taxon>
        <taxon>Cephaloboidea</taxon>
        <taxon>Cephalobidae</taxon>
        <taxon>Acrobeloides</taxon>
    </lineage>
</organism>
<protein>
    <submittedName>
        <fullName evidence="2">Uncharacterized protein</fullName>
    </submittedName>
</protein>
<dbReference type="WBParaSite" id="ACRNAN_scaffold6760.g8193.t1">
    <property type="protein sequence ID" value="ACRNAN_scaffold6760.g8193.t1"/>
    <property type="gene ID" value="ACRNAN_scaffold6760.g8193"/>
</dbReference>
<dbReference type="AlphaFoldDB" id="A0A914EC14"/>
<proteinExistence type="predicted"/>
<evidence type="ECO:0000313" key="2">
    <source>
        <dbReference type="WBParaSite" id="ACRNAN_scaffold6760.g8193.t1"/>
    </source>
</evidence>
<name>A0A914EC14_9BILA</name>
<sequence>MQDAIKQINCTINSVEFQKCFSTTCRSLWKKYIEEIEKRTHEGKPADPGRERCAVNDCGNQCIKLTTQECGQQAFDYAMSYEDMGFILKVFTYAKNEPPHSGPNDKCFDIPEERILNDDKSLKAILKGYEIKAKKFNDGHEYYR</sequence>
<accession>A0A914EC14</accession>
<keyword evidence="1" id="KW-1185">Reference proteome</keyword>
<evidence type="ECO:0000313" key="1">
    <source>
        <dbReference type="Proteomes" id="UP000887540"/>
    </source>
</evidence>